<keyword evidence="5 6" id="KW-0482">Metalloprotease</keyword>
<dbReference type="PANTHER" id="PTHR10127:SF780">
    <property type="entry name" value="METALLOENDOPEPTIDASE"/>
    <property type="match status" value="1"/>
</dbReference>
<comment type="caution">
    <text evidence="8">The sequence shown here is derived from an EMBL/GenBank/DDBJ whole genome shotgun (WGS) entry which is preliminary data.</text>
</comment>
<feature type="binding site" evidence="6">
    <location>
        <position position="200"/>
    </location>
    <ligand>
        <name>Zn(2+)</name>
        <dbReference type="ChEBI" id="CHEBI:29105"/>
        <note>catalytic</note>
    </ligand>
</feature>
<evidence type="ECO:0000259" key="7">
    <source>
        <dbReference type="PROSITE" id="PS51864"/>
    </source>
</evidence>
<dbReference type="RefSeq" id="WP_051575529.1">
    <property type="nucleotide sequence ID" value="NZ_AQRA01000001.1"/>
</dbReference>
<dbReference type="PROSITE" id="PS51864">
    <property type="entry name" value="ASTACIN"/>
    <property type="match status" value="1"/>
</dbReference>
<dbReference type="eggNOG" id="COG3979">
    <property type="taxonomic scope" value="Bacteria"/>
</dbReference>
<evidence type="ECO:0000256" key="2">
    <source>
        <dbReference type="ARBA" id="ARBA00022723"/>
    </source>
</evidence>
<dbReference type="Proteomes" id="UP000023541">
    <property type="component" value="Unassembled WGS sequence"/>
</dbReference>
<dbReference type="SMART" id="SM00235">
    <property type="entry name" value="ZnMc"/>
    <property type="match status" value="1"/>
</dbReference>
<dbReference type="AlphaFoldDB" id="A0A023BZR1"/>
<dbReference type="EMBL" id="AQRA01000001">
    <property type="protein sequence ID" value="EZH75562.1"/>
    <property type="molecule type" value="Genomic_DNA"/>
</dbReference>
<accession>A0A023BZR1</accession>
<feature type="binding site" evidence="6">
    <location>
        <position position="190"/>
    </location>
    <ligand>
        <name>Zn(2+)</name>
        <dbReference type="ChEBI" id="CHEBI:29105"/>
        <note>catalytic</note>
    </ligand>
</feature>
<keyword evidence="3 6" id="KW-0378">Hydrolase</keyword>
<keyword evidence="4 6" id="KW-0862">Zinc</keyword>
<dbReference type="GO" id="GO:0006508">
    <property type="term" value="P:proteolysis"/>
    <property type="evidence" value="ECO:0007669"/>
    <property type="project" value="UniProtKB-KW"/>
</dbReference>
<dbReference type="GO" id="GO:0008270">
    <property type="term" value="F:zinc ion binding"/>
    <property type="evidence" value="ECO:0007669"/>
    <property type="project" value="UniProtKB-UniRule"/>
</dbReference>
<dbReference type="STRING" id="1317122.ATO12_01905"/>
<dbReference type="SUPFAM" id="SSF55486">
    <property type="entry name" value="Metalloproteases ('zincins'), catalytic domain"/>
    <property type="match status" value="1"/>
</dbReference>
<dbReference type="GO" id="GO:0004222">
    <property type="term" value="F:metalloendopeptidase activity"/>
    <property type="evidence" value="ECO:0007669"/>
    <property type="project" value="UniProtKB-UniRule"/>
</dbReference>
<dbReference type="InterPro" id="IPR006026">
    <property type="entry name" value="Peptidase_Metallo"/>
</dbReference>
<dbReference type="Gene3D" id="3.40.390.10">
    <property type="entry name" value="Collagenase (Catalytic Domain)"/>
    <property type="match status" value="1"/>
</dbReference>
<comment type="cofactor">
    <cofactor evidence="6">
        <name>Zn(2+)</name>
        <dbReference type="ChEBI" id="CHEBI:29105"/>
    </cofactor>
    <text evidence="6">Binds 1 zinc ion per subunit.</text>
</comment>
<name>A0A023BZR1_9FLAO</name>
<proteinExistence type="predicted"/>
<evidence type="ECO:0000256" key="3">
    <source>
        <dbReference type="ARBA" id="ARBA00022801"/>
    </source>
</evidence>
<keyword evidence="2 6" id="KW-0479">Metal-binding</keyword>
<dbReference type="PRINTS" id="PR00480">
    <property type="entry name" value="ASTACIN"/>
</dbReference>
<evidence type="ECO:0000256" key="5">
    <source>
        <dbReference type="ARBA" id="ARBA00023049"/>
    </source>
</evidence>
<evidence type="ECO:0000256" key="6">
    <source>
        <dbReference type="PROSITE-ProRule" id="PRU01211"/>
    </source>
</evidence>
<evidence type="ECO:0000256" key="1">
    <source>
        <dbReference type="ARBA" id="ARBA00022670"/>
    </source>
</evidence>
<comment type="caution">
    <text evidence="6">Lacks conserved residue(s) required for the propagation of feature annotation.</text>
</comment>
<organism evidence="8 9">
    <name type="scientific">Aquimarina atlantica</name>
    <dbReference type="NCBI Taxonomy" id="1317122"/>
    <lineage>
        <taxon>Bacteria</taxon>
        <taxon>Pseudomonadati</taxon>
        <taxon>Bacteroidota</taxon>
        <taxon>Flavobacteriia</taxon>
        <taxon>Flavobacteriales</taxon>
        <taxon>Flavobacteriaceae</taxon>
        <taxon>Aquimarina</taxon>
    </lineage>
</organism>
<evidence type="ECO:0000313" key="9">
    <source>
        <dbReference type="Proteomes" id="UP000023541"/>
    </source>
</evidence>
<evidence type="ECO:0000256" key="4">
    <source>
        <dbReference type="ARBA" id="ARBA00022833"/>
    </source>
</evidence>
<keyword evidence="1 6" id="KW-0645">Protease</keyword>
<dbReference type="PROSITE" id="PS51257">
    <property type="entry name" value="PROKAR_LIPOPROTEIN"/>
    <property type="match status" value="1"/>
</dbReference>
<feature type="binding site" evidence="6">
    <location>
        <position position="194"/>
    </location>
    <ligand>
        <name>Zn(2+)</name>
        <dbReference type="ChEBI" id="CHEBI:29105"/>
        <note>catalytic</note>
    </ligand>
</feature>
<dbReference type="InterPro" id="IPR024079">
    <property type="entry name" value="MetalloPept_cat_dom_sf"/>
</dbReference>
<dbReference type="OrthoDB" id="8455098at2"/>
<dbReference type="Pfam" id="PF01400">
    <property type="entry name" value="Astacin"/>
    <property type="match status" value="1"/>
</dbReference>
<dbReference type="PANTHER" id="PTHR10127">
    <property type="entry name" value="DISCOIDIN, CUB, EGF, LAMININ , AND ZINC METALLOPROTEASE DOMAIN CONTAINING"/>
    <property type="match status" value="1"/>
</dbReference>
<dbReference type="Gene3D" id="2.10.10.20">
    <property type="entry name" value="Carbohydrate-binding module superfamily 5/12"/>
    <property type="match status" value="2"/>
</dbReference>
<dbReference type="InterPro" id="IPR001506">
    <property type="entry name" value="Peptidase_M12A"/>
</dbReference>
<reference evidence="8 9" key="1">
    <citation type="submission" date="2014-04" db="EMBL/GenBank/DDBJ databases">
        <title>Aquimarina sp. 22II-S11-z7 Genome Sequencing.</title>
        <authorList>
            <person name="Lai Q."/>
        </authorList>
    </citation>
    <scope>NUCLEOTIDE SEQUENCE [LARGE SCALE GENOMIC DNA]</scope>
    <source>
        <strain evidence="8 9">22II-S11-z7</strain>
    </source>
</reference>
<gene>
    <name evidence="8" type="ORF">ATO12_01905</name>
</gene>
<keyword evidence="9" id="KW-1185">Reference proteome</keyword>
<feature type="domain" description="Peptidase M12A" evidence="7">
    <location>
        <begin position="95"/>
        <end position="289"/>
    </location>
</feature>
<sequence>MKTKTVLNRFKIGALAVALSFASCQKNEDFDQNPDTIGEQDQFIEKYFLGDRVLIKKEDDGTYSLQGTDARLFEDQLTDTQVPLSDKIAPDAGINAKLGLGGGVRKWTNNTIVYVINGLSQSVRSELQKSMDEWTSKTNVRFKERTNESNYVTISSNGDNCNCGVATLGMNGSRGFIRLGTRTTALVIIHEIGHTLGYIHEQNRSDRDNHIIINFDNIQNGAANQFYKSNSATLLTRDFDIKSTMMYGSYTFSKNGKPTITDLNGNVLPRRQAALSTLDIEGTNKAYPSDGNPPVGTNPCDGIAEWVSGQSYSVGDKVTYRGFLYERDFTRWNRIAECKDTTPSADICEGVNEYSRNNSYTAGDKVTYNGFLYILGTNGRWSNGGRCGS</sequence>
<feature type="active site" evidence="6">
    <location>
        <position position="191"/>
    </location>
</feature>
<evidence type="ECO:0000313" key="8">
    <source>
        <dbReference type="EMBL" id="EZH75562.1"/>
    </source>
</evidence>
<protein>
    <recommendedName>
        <fullName evidence="7">Peptidase M12A domain-containing protein</fullName>
    </recommendedName>
</protein>